<dbReference type="EMBL" id="UINC01001379">
    <property type="protein sequence ID" value="SUZ79241.1"/>
    <property type="molecule type" value="Genomic_DNA"/>
</dbReference>
<evidence type="ECO:0000259" key="1">
    <source>
        <dbReference type="Pfam" id="PF07883"/>
    </source>
</evidence>
<reference evidence="2" key="1">
    <citation type="submission" date="2018-05" db="EMBL/GenBank/DDBJ databases">
        <authorList>
            <person name="Lanie J.A."/>
            <person name="Ng W.-L."/>
            <person name="Kazmierczak K.M."/>
            <person name="Andrzejewski T.M."/>
            <person name="Davidsen T.M."/>
            <person name="Wayne K.J."/>
            <person name="Tettelin H."/>
            <person name="Glass J.I."/>
            <person name="Rusch D."/>
            <person name="Podicherti R."/>
            <person name="Tsui H.-C.T."/>
            <person name="Winkler M.E."/>
        </authorList>
    </citation>
    <scope>NUCLEOTIDE SEQUENCE</scope>
</reference>
<protein>
    <recommendedName>
        <fullName evidence="1">Cupin type-2 domain-containing protein</fullName>
    </recommendedName>
</protein>
<sequence length="134" mass="13956">MPTSGIATLCFFTALMVTAVGISGQAVGGADGARPVQGDPGISSMLVLEDTAFRVLRDYAEPGATRRLHAHTTATYQVFMLVTGKIRLTVEGQDAVDILPGEVVSLPGGAIHTFTNTGEVTATIVEVFGKVPPR</sequence>
<dbReference type="CDD" id="cd02208">
    <property type="entry name" value="cupin_RmlC-like"/>
    <property type="match status" value="1"/>
</dbReference>
<dbReference type="SUPFAM" id="SSF51182">
    <property type="entry name" value="RmlC-like cupins"/>
    <property type="match status" value="1"/>
</dbReference>
<name>A0A381QIU2_9ZZZZ</name>
<dbReference type="InterPro" id="IPR013096">
    <property type="entry name" value="Cupin_2"/>
</dbReference>
<organism evidence="2">
    <name type="scientific">marine metagenome</name>
    <dbReference type="NCBI Taxonomy" id="408172"/>
    <lineage>
        <taxon>unclassified sequences</taxon>
        <taxon>metagenomes</taxon>
        <taxon>ecological metagenomes</taxon>
    </lineage>
</organism>
<proteinExistence type="predicted"/>
<dbReference type="AlphaFoldDB" id="A0A381QIU2"/>
<dbReference type="Gene3D" id="2.60.120.10">
    <property type="entry name" value="Jelly Rolls"/>
    <property type="match status" value="1"/>
</dbReference>
<evidence type="ECO:0000313" key="2">
    <source>
        <dbReference type="EMBL" id="SUZ79241.1"/>
    </source>
</evidence>
<accession>A0A381QIU2</accession>
<dbReference type="InterPro" id="IPR014710">
    <property type="entry name" value="RmlC-like_jellyroll"/>
</dbReference>
<feature type="domain" description="Cupin type-2" evidence="1">
    <location>
        <begin position="61"/>
        <end position="128"/>
    </location>
</feature>
<dbReference type="InterPro" id="IPR011051">
    <property type="entry name" value="RmlC_Cupin_sf"/>
</dbReference>
<dbReference type="Pfam" id="PF07883">
    <property type="entry name" value="Cupin_2"/>
    <property type="match status" value="1"/>
</dbReference>
<gene>
    <name evidence="2" type="ORF">METZ01_LOCUS32095</name>
</gene>